<reference evidence="3 4" key="1">
    <citation type="submission" date="2019-01" db="EMBL/GenBank/DDBJ databases">
        <title>Senegalimassilia sp. nov. KGMB04484 isolated human feces.</title>
        <authorList>
            <person name="Han K.-I."/>
            <person name="Kim J.-S."/>
            <person name="Lee K.C."/>
            <person name="Suh M.K."/>
            <person name="Eom M.K."/>
            <person name="Lee J.H."/>
            <person name="Park S.-H."/>
            <person name="Kang S.W."/>
            <person name="Park J.-E."/>
            <person name="Oh B.S."/>
            <person name="Yu S.Y."/>
            <person name="Choi S.-H."/>
            <person name="Lee D.H."/>
            <person name="Yoon H."/>
            <person name="Kim B.-Y."/>
            <person name="Lee J.H."/>
            <person name="Lee J.-S."/>
        </authorList>
    </citation>
    <scope>NUCLEOTIDE SEQUENCE [LARGE SCALE GENOMIC DNA]</scope>
    <source>
        <strain evidence="3 4">KGMB04484</strain>
    </source>
</reference>
<dbReference type="Pfam" id="PF06541">
    <property type="entry name" value="ABC_trans_CmpB"/>
    <property type="match status" value="1"/>
</dbReference>
<feature type="transmembrane region" description="Helical" evidence="2">
    <location>
        <begin position="56"/>
        <end position="85"/>
    </location>
</feature>
<dbReference type="InterPro" id="IPR010540">
    <property type="entry name" value="CmpB_TMEM229"/>
</dbReference>
<feature type="transmembrane region" description="Helical" evidence="2">
    <location>
        <begin position="361"/>
        <end position="382"/>
    </location>
</feature>
<organism evidence="3 4">
    <name type="scientific">Senegalimassilia faecalis</name>
    <dbReference type="NCBI Taxonomy" id="2509433"/>
    <lineage>
        <taxon>Bacteria</taxon>
        <taxon>Bacillati</taxon>
        <taxon>Actinomycetota</taxon>
        <taxon>Coriobacteriia</taxon>
        <taxon>Coriobacteriales</taxon>
        <taxon>Coriobacteriaceae</taxon>
        <taxon>Senegalimassilia</taxon>
    </lineage>
</organism>
<name>A0A4Q2JYL9_9ACTN</name>
<comment type="caution">
    <text evidence="3">The sequence shown here is derived from an EMBL/GenBank/DDBJ whole genome shotgun (WGS) entry which is preliminary data.</text>
</comment>
<dbReference type="OrthoDB" id="9789229at2"/>
<feature type="compositionally biased region" description="Low complexity" evidence="1">
    <location>
        <begin position="11"/>
        <end position="24"/>
    </location>
</feature>
<keyword evidence="2" id="KW-0472">Membrane</keyword>
<accession>A0A4Q2JYL9</accession>
<dbReference type="RefSeq" id="WP_129424246.1">
    <property type="nucleotide sequence ID" value="NZ_SDPW01000001.1"/>
</dbReference>
<dbReference type="AlphaFoldDB" id="A0A4Q2JYL9"/>
<sequence>MSAPEHDSKAPRPAQTARSAATASSNEANGQQKVKKRYRTDRQAIDRKRLPLPFKVFGILCLVAGVASAVLMTITIVLMAISVATGSYDLGASTATLTIFIINLILYLILAVLFAVFGIRLLRNKRKHAAQGTEAMIFLLAGDIICSIMLNGLGANVIPDAVIAVFLIVMQSYLDPALAGERDLQRKLRDMETREQAEEGTLGLDPTGKGYITLNFFNLFWIFVVCSILGLVIETVYHMLVVEPGVYQDRAGLLFGPFSPIYGVGAMLMTMALNRFHKAPLLVVFLVSAVIGGAFEFAVSWFMQFAFGIVAWDYTGTFLSIDGRTNGMFMAMWGVLGVFWIKLCLPWMLKLVNQIPWNWRYTLTSICAVIMIVDCCMTLMSLDRWYQREAGIAPDNAISQFIDDHFDNQYMAERFQSMSIDPGNATRTL</sequence>
<gene>
    <name evidence="3" type="ORF">ET524_06495</name>
</gene>
<feature type="transmembrane region" description="Helical" evidence="2">
    <location>
        <begin position="161"/>
        <end position="179"/>
    </location>
</feature>
<dbReference type="Proteomes" id="UP000293345">
    <property type="component" value="Unassembled WGS sequence"/>
</dbReference>
<keyword evidence="2" id="KW-0812">Transmembrane</keyword>
<evidence type="ECO:0000256" key="2">
    <source>
        <dbReference type="SAM" id="Phobius"/>
    </source>
</evidence>
<proteinExistence type="predicted"/>
<dbReference type="EMBL" id="SDPW01000001">
    <property type="protein sequence ID" value="RXZ54159.1"/>
    <property type="molecule type" value="Genomic_DNA"/>
</dbReference>
<feature type="transmembrane region" description="Helical" evidence="2">
    <location>
        <begin position="219"/>
        <end position="240"/>
    </location>
</feature>
<feature type="transmembrane region" description="Helical" evidence="2">
    <location>
        <begin position="135"/>
        <end position="155"/>
    </location>
</feature>
<feature type="transmembrane region" description="Helical" evidence="2">
    <location>
        <begin position="328"/>
        <end position="349"/>
    </location>
</feature>
<protein>
    <recommendedName>
        <fullName evidence="5">ABC transporter permease</fullName>
    </recommendedName>
</protein>
<evidence type="ECO:0000256" key="1">
    <source>
        <dbReference type="SAM" id="MobiDB-lite"/>
    </source>
</evidence>
<keyword evidence="2" id="KW-1133">Transmembrane helix</keyword>
<feature type="transmembrane region" description="Helical" evidence="2">
    <location>
        <begin position="97"/>
        <end position="123"/>
    </location>
</feature>
<evidence type="ECO:0008006" key="5">
    <source>
        <dbReference type="Google" id="ProtNLM"/>
    </source>
</evidence>
<feature type="transmembrane region" description="Helical" evidence="2">
    <location>
        <begin position="252"/>
        <end position="272"/>
    </location>
</feature>
<evidence type="ECO:0000313" key="3">
    <source>
        <dbReference type="EMBL" id="RXZ54159.1"/>
    </source>
</evidence>
<feature type="compositionally biased region" description="Basic and acidic residues" evidence="1">
    <location>
        <begin position="1"/>
        <end position="10"/>
    </location>
</feature>
<feature type="region of interest" description="Disordered" evidence="1">
    <location>
        <begin position="1"/>
        <end position="39"/>
    </location>
</feature>
<feature type="transmembrane region" description="Helical" evidence="2">
    <location>
        <begin position="279"/>
        <end position="295"/>
    </location>
</feature>
<evidence type="ECO:0000313" key="4">
    <source>
        <dbReference type="Proteomes" id="UP000293345"/>
    </source>
</evidence>
<keyword evidence="4" id="KW-1185">Reference proteome</keyword>